<feature type="compositionally biased region" description="Low complexity" evidence="1">
    <location>
        <begin position="76"/>
        <end position="87"/>
    </location>
</feature>
<keyword evidence="3" id="KW-1185">Reference proteome</keyword>
<dbReference type="EMBL" id="KL142409">
    <property type="protein sequence ID" value="KDR68197.1"/>
    <property type="molecule type" value="Genomic_DNA"/>
</dbReference>
<evidence type="ECO:0000313" key="2">
    <source>
        <dbReference type="EMBL" id="KDR68197.1"/>
    </source>
</evidence>
<reference evidence="3" key="1">
    <citation type="journal article" date="2014" name="Proc. Natl. Acad. Sci. U.S.A.">
        <title>Extensive sampling of basidiomycete genomes demonstrates inadequacy of the white-rot/brown-rot paradigm for wood decay fungi.</title>
        <authorList>
            <person name="Riley R."/>
            <person name="Salamov A.A."/>
            <person name="Brown D.W."/>
            <person name="Nagy L.G."/>
            <person name="Floudas D."/>
            <person name="Held B.W."/>
            <person name="Levasseur A."/>
            <person name="Lombard V."/>
            <person name="Morin E."/>
            <person name="Otillar R."/>
            <person name="Lindquist E.A."/>
            <person name="Sun H."/>
            <person name="LaButti K.M."/>
            <person name="Schmutz J."/>
            <person name="Jabbour D."/>
            <person name="Luo H."/>
            <person name="Baker S.E."/>
            <person name="Pisabarro A.G."/>
            <person name="Walton J.D."/>
            <person name="Blanchette R.A."/>
            <person name="Henrissat B."/>
            <person name="Martin F."/>
            <person name="Cullen D."/>
            <person name="Hibbett D.S."/>
            <person name="Grigoriev I.V."/>
        </authorList>
    </citation>
    <scope>NUCLEOTIDE SEQUENCE [LARGE SCALE GENOMIC DNA]</scope>
    <source>
        <strain evidence="3">CBS 339.88</strain>
    </source>
</reference>
<evidence type="ECO:0000256" key="1">
    <source>
        <dbReference type="SAM" id="MobiDB-lite"/>
    </source>
</evidence>
<gene>
    <name evidence="2" type="ORF">GALMADRAFT_146446</name>
</gene>
<feature type="compositionally biased region" description="Low complexity" evidence="1">
    <location>
        <begin position="104"/>
        <end position="114"/>
    </location>
</feature>
<organism evidence="2 3">
    <name type="scientific">Galerina marginata (strain CBS 339.88)</name>
    <dbReference type="NCBI Taxonomy" id="685588"/>
    <lineage>
        <taxon>Eukaryota</taxon>
        <taxon>Fungi</taxon>
        <taxon>Dikarya</taxon>
        <taxon>Basidiomycota</taxon>
        <taxon>Agaricomycotina</taxon>
        <taxon>Agaricomycetes</taxon>
        <taxon>Agaricomycetidae</taxon>
        <taxon>Agaricales</taxon>
        <taxon>Agaricineae</taxon>
        <taxon>Strophariaceae</taxon>
        <taxon>Galerina</taxon>
    </lineage>
</organism>
<dbReference type="Proteomes" id="UP000027222">
    <property type="component" value="Unassembled WGS sequence"/>
</dbReference>
<feature type="region of interest" description="Disordered" evidence="1">
    <location>
        <begin position="1"/>
        <end position="140"/>
    </location>
</feature>
<proteinExistence type="predicted"/>
<name>A0A067SDW3_GALM3</name>
<dbReference type="OrthoDB" id="2686745at2759"/>
<dbReference type="AlphaFoldDB" id="A0A067SDW3"/>
<dbReference type="HOGENOM" id="CLU_065614_1_0_1"/>
<evidence type="ECO:0000313" key="3">
    <source>
        <dbReference type="Proteomes" id="UP000027222"/>
    </source>
</evidence>
<protein>
    <submittedName>
        <fullName evidence="2">Uncharacterized protein</fullName>
    </submittedName>
</protein>
<dbReference type="STRING" id="685588.A0A067SDW3"/>
<sequence length="239" mass="26355">MSHRPTISTGHSFVDVPAMFEPGAPPATRPVPIAQIEVGRTQTPNKLLAQEEIGPAPSRNGRSHVRYTPYVKDSPTRGGRSSNTRRSVTPSPNKAGKSRDVTPSGSDSSSSTSEISEDSDNEGLIPKPEGEAGRPGRGGYNFEEALAWTKKDFQKLKKFMNDLIDTHLDTSKKPSSQSQASVNTVRKQAVDKFPTLNNYEDVWPVMDLIRIRLKYSRGQARKADTVVSKVEKRSKKVHK</sequence>
<feature type="compositionally biased region" description="Polar residues" evidence="1">
    <location>
        <begin position="1"/>
        <end position="11"/>
    </location>
</feature>
<accession>A0A067SDW3</accession>